<keyword evidence="2" id="KW-1185">Reference proteome</keyword>
<protein>
    <submittedName>
        <fullName evidence="1">Uncharacterized protein</fullName>
    </submittedName>
</protein>
<sequence length="126" mass="13883">MRLASKARVAGARSTIASQDDTTSSGAEPKPPPRSNYKIILRVRGGFNCTEIHPCVLRQIILKAAALHISDHTNDDEIRINTVNHTVLISRPDVNHGDLYYNIKKLQFNCAPYEVATQVADPADTC</sequence>
<evidence type="ECO:0000313" key="1">
    <source>
        <dbReference type="EMBL" id="KAH6932481.1"/>
    </source>
</evidence>
<comment type="caution">
    <text evidence="1">The sequence shown here is derived from an EMBL/GenBank/DDBJ whole genome shotgun (WGS) entry which is preliminary data.</text>
</comment>
<dbReference type="Proteomes" id="UP000821845">
    <property type="component" value="Chromosome 4"/>
</dbReference>
<organism evidence="1 2">
    <name type="scientific">Hyalomma asiaticum</name>
    <name type="common">Tick</name>
    <dbReference type="NCBI Taxonomy" id="266040"/>
    <lineage>
        <taxon>Eukaryota</taxon>
        <taxon>Metazoa</taxon>
        <taxon>Ecdysozoa</taxon>
        <taxon>Arthropoda</taxon>
        <taxon>Chelicerata</taxon>
        <taxon>Arachnida</taxon>
        <taxon>Acari</taxon>
        <taxon>Parasitiformes</taxon>
        <taxon>Ixodida</taxon>
        <taxon>Ixodoidea</taxon>
        <taxon>Ixodidae</taxon>
        <taxon>Hyalomminae</taxon>
        <taxon>Hyalomma</taxon>
    </lineage>
</organism>
<reference evidence="1" key="1">
    <citation type="submission" date="2020-05" db="EMBL/GenBank/DDBJ databases">
        <title>Large-scale comparative analyses of tick genomes elucidate their genetic diversity and vector capacities.</title>
        <authorList>
            <person name="Jia N."/>
            <person name="Wang J."/>
            <person name="Shi W."/>
            <person name="Du L."/>
            <person name="Sun Y."/>
            <person name="Zhan W."/>
            <person name="Jiang J."/>
            <person name="Wang Q."/>
            <person name="Zhang B."/>
            <person name="Ji P."/>
            <person name="Sakyi L.B."/>
            <person name="Cui X."/>
            <person name="Yuan T."/>
            <person name="Jiang B."/>
            <person name="Yang W."/>
            <person name="Lam T.T.-Y."/>
            <person name="Chang Q."/>
            <person name="Ding S."/>
            <person name="Wang X."/>
            <person name="Zhu J."/>
            <person name="Ruan X."/>
            <person name="Zhao L."/>
            <person name="Wei J."/>
            <person name="Que T."/>
            <person name="Du C."/>
            <person name="Cheng J."/>
            <person name="Dai P."/>
            <person name="Han X."/>
            <person name="Huang E."/>
            <person name="Gao Y."/>
            <person name="Liu J."/>
            <person name="Shao H."/>
            <person name="Ye R."/>
            <person name="Li L."/>
            <person name="Wei W."/>
            <person name="Wang X."/>
            <person name="Wang C."/>
            <person name="Yang T."/>
            <person name="Huo Q."/>
            <person name="Li W."/>
            <person name="Guo W."/>
            <person name="Chen H."/>
            <person name="Zhou L."/>
            <person name="Ni X."/>
            <person name="Tian J."/>
            <person name="Zhou Y."/>
            <person name="Sheng Y."/>
            <person name="Liu T."/>
            <person name="Pan Y."/>
            <person name="Xia L."/>
            <person name="Li J."/>
            <person name="Zhao F."/>
            <person name="Cao W."/>
        </authorList>
    </citation>
    <scope>NUCLEOTIDE SEQUENCE</scope>
    <source>
        <strain evidence="1">Hyas-2018</strain>
    </source>
</reference>
<accession>A0ACB7SEW9</accession>
<dbReference type="EMBL" id="CM023484">
    <property type="protein sequence ID" value="KAH6932481.1"/>
    <property type="molecule type" value="Genomic_DNA"/>
</dbReference>
<name>A0ACB7SEW9_HYAAI</name>
<gene>
    <name evidence="1" type="ORF">HPB50_006295</name>
</gene>
<proteinExistence type="predicted"/>
<evidence type="ECO:0000313" key="2">
    <source>
        <dbReference type="Proteomes" id="UP000821845"/>
    </source>
</evidence>